<reference evidence="1 2" key="1">
    <citation type="submission" date="2024-04" db="EMBL/GenBank/DDBJ databases">
        <title>Three lactobacilli isolated from voided urine samples from females with type 2 diabetes.</title>
        <authorList>
            <person name="Kula A."/>
            <person name="Stegman N."/>
            <person name="Putonti C."/>
        </authorList>
    </citation>
    <scope>NUCLEOTIDE SEQUENCE [LARGE SCALE GENOMIC DNA]</scope>
    <source>
        <strain evidence="1 2">1855</strain>
    </source>
</reference>
<comment type="caution">
    <text evidence="1">The sequence shown here is derived from an EMBL/GenBank/DDBJ whole genome shotgun (WGS) entry which is preliminary data.</text>
</comment>
<keyword evidence="2" id="KW-1185">Reference proteome</keyword>
<evidence type="ECO:0000313" key="2">
    <source>
        <dbReference type="Proteomes" id="UP001385848"/>
    </source>
</evidence>
<accession>A0ABU9FJH4</accession>
<proteinExistence type="predicted"/>
<sequence>MLANKLIVKNKSSTDYGVFIQYPFTLVNTLPEITAVQIPGHSGDLLTNNTRFQNVTQTLNLYIEKPQEYETWSSLSMALNDWLYSFDYQPIIISSLNDYYLEGYMSQAPVITPQDDMIATGSVAFNCKPYLKRIDGIDFRNVPSTVMGIETINAKPAFHIKGSGVLTLTVNGQKYVLNGVDDEIFIDGEKEWIYKHDLNQNRMPLAQFPNNDFPELVPGKNTISLSGNYSLFEYKPNWRRLI</sequence>
<protein>
    <submittedName>
        <fullName evidence="1">Phage tail protein</fullName>
    </submittedName>
</protein>
<dbReference type="Gene3D" id="2.40.30.200">
    <property type="match status" value="1"/>
</dbReference>
<name>A0ABU9FJH4_LACJE</name>
<evidence type="ECO:0000313" key="1">
    <source>
        <dbReference type="EMBL" id="MEL0564810.1"/>
    </source>
</evidence>
<dbReference type="RefSeq" id="WP_101850181.1">
    <property type="nucleotide sequence ID" value="NZ_CATOVC010000001.1"/>
</dbReference>
<dbReference type="EMBL" id="JBBVUL010000003">
    <property type="protein sequence ID" value="MEL0564810.1"/>
    <property type="molecule type" value="Genomic_DNA"/>
</dbReference>
<dbReference type="Proteomes" id="UP001385848">
    <property type="component" value="Unassembled WGS sequence"/>
</dbReference>
<organism evidence="1 2">
    <name type="scientific">Lactobacillus jensenii</name>
    <dbReference type="NCBI Taxonomy" id="109790"/>
    <lineage>
        <taxon>Bacteria</taxon>
        <taxon>Bacillati</taxon>
        <taxon>Bacillota</taxon>
        <taxon>Bacilli</taxon>
        <taxon>Lactobacillales</taxon>
        <taxon>Lactobacillaceae</taxon>
        <taxon>Lactobacillus</taxon>
    </lineage>
</organism>
<gene>
    <name evidence="1" type="ORF">AAC431_02565</name>
</gene>